<dbReference type="RefSeq" id="WP_307265359.1">
    <property type="nucleotide sequence ID" value="NZ_JAUSVL010000001.1"/>
</dbReference>
<dbReference type="SUPFAM" id="SSF52540">
    <property type="entry name" value="P-loop containing nucleoside triphosphate hydrolases"/>
    <property type="match status" value="2"/>
</dbReference>
<dbReference type="AlphaFoldDB" id="A0AAE3VK28"/>
<dbReference type="Gene3D" id="3.40.50.300">
    <property type="entry name" value="P-loop containing nucleotide triphosphate hydrolases"/>
    <property type="match status" value="2"/>
</dbReference>
<protein>
    <submittedName>
        <fullName evidence="2">ATP-dependent exoDNAse (Exonuclease V) alpha subunit</fullName>
    </submittedName>
</protein>
<keyword evidence="3" id="KW-1185">Reference proteome</keyword>
<dbReference type="GO" id="GO:0003678">
    <property type="term" value="F:DNA helicase activity"/>
    <property type="evidence" value="ECO:0007669"/>
    <property type="project" value="InterPro"/>
</dbReference>
<sequence>MIQLNDEQQAALDLMLAGRNIFLTGEAGTGKSTILREFRQQCGRDCVFLAPTGVAAININGTTLHSFFLLKPGLLTPDNLGRIGSPRRKALLRGVKTIVVDEVSMLRSDVFAAIDSRLRSVAQGNDSLKPFGGKQMILVGDFFQLPPVIKNETERDYLQSCLGGAYAFQTQLWRQADFQNICLHTAHRQQDDRLFLDLLNNIRHGRPSEPDIVVDGANEPQSALAILNRCCVGNNRLPGAPICLCTTNREAATINSAMKARLAGNSSLFKAVVTGRFNESDFPTEALLDLKPGARVMVLCNKHLPDGEFEYVNGDVGVIMAISQLDSPAVTVKLDKGVTVTVGLNTWSNYEYVIDADHAGGQRRIRQREIGTFVQIPLKLAYAVTIHKAQGLSLDCVDLRLGAGCFAHGQLYTALSRCRRLQTLRVDRPIMPDDLILDHAVIDFYASLGKTAAGTHNVTMAIPPEHEEAVRAFLAQLQADGTGTAAIAKTDAAPSAVHARHRL</sequence>
<evidence type="ECO:0000313" key="2">
    <source>
        <dbReference type="EMBL" id="MDQ0291914.1"/>
    </source>
</evidence>
<dbReference type="CDD" id="cd18809">
    <property type="entry name" value="SF1_C_RecD"/>
    <property type="match status" value="1"/>
</dbReference>
<dbReference type="GO" id="GO:0006281">
    <property type="term" value="P:DNA repair"/>
    <property type="evidence" value="ECO:0007669"/>
    <property type="project" value="InterPro"/>
</dbReference>
<dbReference type="EMBL" id="JAUSVL010000001">
    <property type="protein sequence ID" value="MDQ0291914.1"/>
    <property type="molecule type" value="Genomic_DNA"/>
</dbReference>
<dbReference type="InterPro" id="IPR027417">
    <property type="entry name" value="P-loop_NTPase"/>
</dbReference>
<dbReference type="InterPro" id="IPR010285">
    <property type="entry name" value="DNA_helicase_pif1-like_DEAD"/>
</dbReference>
<dbReference type="InterPro" id="IPR003593">
    <property type="entry name" value="AAA+_ATPase"/>
</dbReference>
<feature type="domain" description="AAA+ ATPase" evidence="1">
    <location>
        <begin position="17"/>
        <end position="267"/>
    </location>
</feature>
<name>A0AAE3VK28_9BACT</name>
<reference evidence="2" key="1">
    <citation type="submission" date="2023-07" db="EMBL/GenBank/DDBJ databases">
        <title>Genomic Encyclopedia of Type Strains, Phase IV (KMG-IV): sequencing the most valuable type-strain genomes for metagenomic binning, comparative biology and taxonomic classification.</title>
        <authorList>
            <person name="Goeker M."/>
        </authorList>
    </citation>
    <scope>NUCLEOTIDE SEQUENCE</scope>
    <source>
        <strain evidence="2">DSM 24202</strain>
    </source>
</reference>
<dbReference type="Pfam" id="PF05970">
    <property type="entry name" value="PIF1"/>
    <property type="match status" value="1"/>
</dbReference>
<dbReference type="InterPro" id="IPR051055">
    <property type="entry name" value="PIF1_helicase"/>
</dbReference>
<dbReference type="PANTHER" id="PTHR47642:SF7">
    <property type="entry name" value="ATP-DEPENDENT DNA HELICASE PIF1"/>
    <property type="match status" value="1"/>
</dbReference>
<comment type="caution">
    <text evidence="2">The sequence shown here is derived from an EMBL/GenBank/DDBJ whole genome shotgun (WGS) entry which is preliminary data.</text>
</comment>
<gene>
    <name evidence="2" type="ORF">J3R75_004021</name>
</gene>
<dbReference type="SMART" id="SM00382">
    <property type="entry name" value="AAA"/>
    <property type="match status" value="1"/>
</dbReference>
<accession>A0AAE3VK28</accession>
<proteinExistence type="predicted"/>
<dbReference type="PANTHER" id="PTHR47642">
    <property type="entry name" value="ATP-DEPENDENT DNA HELICASE"/>
    <property type="match status" value="1"/>
</dbReference>
<organism evidence="2 3">
    <name type="scientific">Oligosphaera ethanolica</name>
    <dbReference type="NCBI Taxonomy" id="760260"/>
    <lineage>
        <taxon>Bacteria</taxon>
        <taxon>Pseudomonadati</taxon>
        <taxon>Lentisphaerota</taxon>
        <taxon>Oligosphaeria</taxon>
        <taxon>Oligosphaerales</taxon>
        <taxon>Oligosphaeraceae</taxon>
        <taxon>Oligosphaera</taxon>
    </lineage>
</organism>
<dbReference type="GO" id="GO:0000723">
    <property type="term" value="P:telomere maintenance"/>
    <property type="evidence" value="ECO:0007669"/>
    <property type="project" value="InterPro"/>
</dbReference>
<evidence type="ECO:0000313" key="3">
    <source>
        <dbReference type="Proteomes" id="UP001238163"/>
    </source>
</evidence>
<dbReference type="CDD" id="cd18037">
    <property type="entry name" value="DEXSc_Pif1_like"/>
    <property type="match status" value="1"/>
</dbReference>
<dbReference type="Proteomes" id="UP001238163">
    <property type="component" value="Unassembled WGS sequence"/>
</dbReference>
<evidence type="ECO:0000259" key="1">
    <source>
        <dbReference type="SMART" id="SM00382"/>
    </source>
</evidence>